<accession>A0ABT7INI7</accession>
<feature type="compositionally biased region" description="Low complexity" evidence="1">
    <location>
        <begin position="174"/>
        <end position="185"/>
    </location>
</feature>
<feature type="region of interest" description="Disordered" evidence="1">
    <location>
        <begin position="225"/>
        <end position="267"/>
    </location>
</feature>
<evidence type="ECO:0000256" key="3">
    <source>
        <dbReference type="SAM" id="SignalP"/>
    </source>
</evidence>
<organism evidence="4 5">
    <name type="scientific">Mesosutterella faecium</name>
    <dbReference type="NCBI Taxonomy" id="2925194"/>
    <lineage>
        <taxon>Bacteria</taxon>
        <taxon>Pseudomonadati</taxon>
        <taxon>Pseudomonadota</taxon>
        <taxon>Betaproteobacteria</taxon>
        <taxon>Burkholderiales</taxon>
        <taxon>Sutterellaceae</taxon>
        <taxon>Mesosutterella</taxon>
    </lineage>
</organism>
<feature type="transmembrane region" description="Helical" evidence="2">
    <location>
        <begin position="83"/>
        <end position="102"/>
    </location>
</feature>
<keyword evidence="2" id="KW-1133">Transmembrane helix</keyword>
<evidence type="ECO:0000256" key="1">
    <source>
        <dbReference type="SAM" id="MobiDB-lite"/>
    </source>
</evidence>
<gene>
    <name evidence="4" type="ORF">MUN46_005810</name>
</gene>
<feature type="region of interest" description="Disordered" evidence="1">
    <location>
        <begin position="23"/>
        <end position="72"/>
    </location>
</feature>
<keyword evidence="2" id="KW-0472">Membrane</keyword>
<dbReference type="RefSeq" id="WP_243377523.1">
    <property type="nucleotide sequence ID" value="NZ_JAKZJU020000001.1"/>
</dbReference>
<evidence type="ECO:0000313" key="4">
    <source>
        <dbReference type="EMBL" id="MDL2059446.1"/>
    </source>
</evidence>
<dbReference type="EMBL" id="JAKZJU020000001">
    <property type="protein sequence ID" value="MDL2059446.1"/>
    <property type="molecule type" value="Genomic_DNA"/>
</dbReference>
<reference evidence="4" key="1">
    <citation type="submission" date="2023-03" db="EMBL/GenBank/DDBJ databases">
        <title>Mesosutterella sp. nov. isolated from porcine feces.</title>
        <authorList>
            <person name="Yu S."/>
        </authorList>
    </citation>
    <scope>NUCLEOTIDE SEQUENCE</scope>
    <source>
        <strain evidence="4">AGMB02718</strain>
    </source>
</reference>
<feature type="compositionally biased region" description="Low complexity" evidence="1">
    <location>
        <begin position="23"/>
        <end position="69"/>
    </location>
</feature>
<proteinExistence type="predicted"/>
<feature type="signal peptide" evidence="3">
    <location>
        <begin position="1"/>
        <end position="22"/>
    </location>
</feature>
<protein>
    <submittedName>
        <fullName evidence="4">Uncharacterized protein</fullName>
    </submittedName>
</protein>
<keyword evidence="3" id="KW-0732">Signal</keyword>
<feature type="region of interest" description="Disordered" evidence="1">
    <location>
        <begin position="162"/>
        <end position="192"/>
    </location>
</feature>
<dbReference type="Proteomes" id="UP001165481">
    <property type="component" value="Unassembled WGS sequence"/>
</dbReference>
<comment type="caution">
    <text evidence="4">The sequence shown here is derived from an EMBL/GenBank/DDBJ whole genome shotgun (WGS) entry which is preliminary data.</text>
</comment>
<keyword evidence="2" id="KW-0812">Transmembrane</keyword>
<evidence type="ECO:0000256" key="2">
    <source>
        <dbReference type="SAM" id="Phobius"/>
    </source>
</evidence>
<evidence type="ECO:0000313" key="5">
    <source>
        <dbReference type="Proteomes" id="UP001165481"/>
    </source>
</evidence>
<feature type="chain" id="PRO_5045331127" evidence="3">
    <location>
        <begin position="23"/>
        <end position="267"/>
    </location>
</feature>
<keyword evidence="5" id="KW-1185">Reference proteome</keyword>
<name>A0ABT7INI7_9BURK</name>
<feature type="compositionally biased region" description="Basic and acidic residues" evidence="1">
    <location>
        <begin position="225"/>
        <end position="251"/>
    </location>
</feature>
<sequence length="267" mass="27806">MMKIRNLMLGAALAAASLSAYASGQPNEPPEAAQSAAAGQGAQPPLSAPAASPEAPAAASAGASVPAVSHKPEPVAEEPLPAWPFYAAGGAAVLALALVLVLRRRRHSELAGVRNAQADFWNPIRFVPFHKDSKPLPQAGSGPEPGLEAVEKTVEAVMKAEAEERQRRGGPEGGAAPESGPDGAGQAAETARAVRIDPRRALVELLEAKVKLSRDFIARGAVKEARELAEDVRREPSAPEPLKAEAREILRELGPAPRPSAPVEKED</sequence>